<feature type="transmembrane region" description="Helical" evidence="6">
    <location>
        <begin position="546"/>
        <end position="567"/>
    </location>
</feature>
<accession>A0A544QU01</accession>
<feature type="coiled-coil region" evidence="5">
    <location>
        <begin position="367"/>
        <end position="415"/>
    </location>
</feature>
<gene>
    <name evidence="8" type="ORF">EXD82_08180</name>
</gene>
<feature type="transmembrane region" description="Helical" evidence="6">
    <location>
        <begin position="702"/>
        <end position="723"/>
    </location>
</feature>
<feature type="transmembrane region" description="Helical" evidence="6">
    <location>
        <begin position="648"/>
        <end position="667"/>
    </location>
</feature>
<feature type="domain" description="ABC-2 type transporter transmembrane" evidence="7">
    <location>
        <begin position="30"/>
        <end position="721"/>
    </location>
</feature>
<protein>
    <submittedName>
        <fullName evidence="8">YhgE/Pip domain-containing protein</fullName>
    </submittedName>
</protein>
<evidence type="ECO:0000256" key="6">
    <source>
        <dbReference type="SAM" id="Phobius"/>
    </source>
</evidence>
<evidence type="ECO:0000256" key="4">
    <source>
        <dbReference type="ARBA" id="ARBA00023136"/>
    </source>
</evidence>
<dbReference type="InterPro" id="IPR013525">
    <property type="entry name" value="ABC2_TM"/>
</dbReference>
<dbReference type="Pfam" id="PF12698">
    <property type="entry name" value="ABC2_membrane_3"/>
    <property type="match status" value="1"/>
</dbReference>
<evidence type="ECO:0000313" key="9">
    <source>
        <dbReference type="Proteomes" id="UP000317863"/>
    </source>
</evidence>
<dbReference type="PANTHER" id="PTHR43077:SF10">
    <property type="entry name" value="TRANSPORT PERMEASE PROTEIN"/>
    <property type="match status" value="1"/>
</dbReference>
<keyword evidence="9" id="KW-1185">Reference proteome</keyword>
<name>A0A544QU01_9FIRM</name>
<evidence type="ECO:0000259" key="7">
    <source>
        <dbReference type="Pfam" id="PF12698"/>
    </source>
</evidence>
<dbReference type="InterPro" id="IPR017501">
    <property type="entry name" value="Phage_infect_YhgE_C"/>
</dbReference>
<sequence length="744" mass="82288">MKNIINIFIDDIKQIRKNSIALIVIVGLSIVPSLYAWFNISASWNPYENTGSLKVAVANSDKGYRGSVIPIDLNIGDKVVSSLRENEQLGWTFVDEKEAIEGVKSGKYYASIVIPDTFSQDMMSLFSKDIKKAEIKYYLNEKENAIAPKVTDKGAGAIEKQIDEIFAKTVSEIGLDVMDTISDISDKKDVKNIATNVSENTQKIADDLKDAEYTVQAFSDMALSLQNTMNTTSEFLGKTSENIESDRKTLKSIESDRKTLKSIENNASNMESSAIKTADAIVNAVDKSNDCFKKVSDEIDSIFSSLDNGSSGSISQNIESAKKELSVLSDKVGKIITDYTNLKENLLNLESKIPGSEAYIEPIISQIDDAIEKQKNIQEKIDSINADMSQSVSDIEKYKKELKELSKSSSQSIDKIGQQYRNNLKSEFSSLGKNIDSINNSADLIFADLGKSATSMKNLSSDAAGDIGNLKKSLDDSVLLIKDAESKLNSISAKMKEAANSGDIETLRKILGSDPDEISAFLSAPVKMDTRKIYPVENYGSAMTPFYTTLSMWVGGIILVAMLKTGISDRLRKKLDNVKNHEIYLGRFLLFAVMGIIQSTIICMGDLFFLQIQCEHPLMFMFAGWFTSLVYVSIIYTLTVSFGDVGKAICVVLLVMQVAGSGGTFPIEMAPKVFQKVYPLLPFTQSMTAMRECIAGIYENTYWIALGKLSVFMILAFILGLVLRKPIIRLNEMFMEKLESTKIM</sequence>
<evidence type="ECO:0000256" key="2">
    <source>
        <dbReference type="ARBA" id="ARBA00022692"/>
    </source>
</evidence>
<evidence type="ECO:0000313" key="8">
    <source>
        <dbReference type="EMBL" id="TQQ84175.1"/>
    </source>
</evidence>
<reference evidence="8 9" key="1">
    <citation type="submission" date="2019-02" db="EMBL/GenBank/DDBJ databases">
        <title>Peptostreptococcaceae bacterium ZHW00191 nov., a new bacterium isolated from the human gut.</title>
        <authorList>
            <person name="Zhou H.-W."/>
            <person name="Chen X.-J."/>
        </authorList>
    </citation>
    <scope>NUCLEOTIDE SEQUENCE [LARGE SCALE GENOMIC DNA]</scope>
    <source>
        <strain evidence="8 9">ZHW00191</strain>
    </source>
</reference>
<comment type="caution">
    <text evidence="8">The sequence shown here is derived from an EMBL/GenBank/DDBJ whole genome shotgun (WGS) entry which is preliminary data.</text>
</comment>
<dbReference type="RefSeq" id="WP_142536426.1">
    <property type="nucleotide sequence ID" value="NZ_SGJB01000015.1"/>
</dbReference>
<dbReference type="GO" id="GO:0016020">
    <property type="term" value="C:membrane"/>
    <property type="evidence" value="ECO:0007669"/>
    <property type="project" value="UniProtKB-SubCell"/>
</dbReference>
<dbReference type="Proteomes" id="UP000317863">
    <property type="component" value="Unassembled WGS sequence"/>
</dbReference>
<feature type="transmembrane region" description="Helical" evidence="6">
    <location>
        <begin position="588"/>
        <end position="612"/>
    </location>
</feature>
<evidence type="ECO:0000256" key="5">
    <source>
        <dbReference type="SAM" id="Coils"/>
    </source>
</evidence>
<feature type="transmembrane region" description="Helical" evidence="6">
    <location>
        <begin position="20"/>
        <end position="38"/>
    </location>
</feature>
<dbReference type="AlphaFoldDB" id="A0A544QU01"/>
<keyword evidence="3 6" id="KW-1133">Transmembrane helix</keyword>
<feature type="transmembrane region" description="Helical" evidence="6">
    <location>
        <begin position="618"/>
        <end position="636"/>
    </location>
</feature>
<evidence type="ECO:0000256" key="3">
    <source>
        <dbReference type="ARBA" id="ARBA00022989"/>
    </source>
</evidence>
<dbReference type="GO" id="GO:0140359">
    <property type="term" value="F:ABC-type transporter activity"/>
    <property type="evidence" value="ECO:0007669"/>
    <property type="project" value="InterPro"/>
</dbReference>
<dbReference type="NCBIfam" id="TIGR03062">
    <property type="entry name" value="pip_yhgE_Cterm"/>
    <property type="match status" value="1"/>
</dbReference>
<proteinExistence type="predicted"/>
<organism evidence="8 9">
    <name type="scientific">Peptacetobacter hominis</name>
    <dbReference type="NCBI Taxonomy" id="2743610"/>
    <lineage>
        <taxon>Bacteria</taxon>
        <taxon>Bacillati</taxon>
        <taxon>Bacillota</taxon>
        <taxon>Clostridia</taxon>
        <taxon>Peptostreptococcales</taxon>
        <taxon>Peptostreptococcaceae</taxon>
        <taxon>Peptacetobacter</taxon>
    </lineage>
</organism>
<dbReference type="OrthoDB" id="9811483at2"/>
<comment type="subcellular location">
    <subcellularLocation>
        <location evidence="1">Membrane</location>
        <topology evidence="1">Multi-pass membrane protein</topology>
    </subcellularLocation>
</comment>
<dbReference type="InterPro" id="IPR017500">
    <property type="entry name" value="Phage_infect_YhgE_N"/>
</dbReference>
<keyword evidence="4 6" id="KW-0472">Membrane</keyword>
<dbReference type="PANTHER" id="PTHR43077">
    <property type="entry name" value="TRANSPORT PERMEASE YVFS-RELATED"/>
    <property type="match status" value="1"/>
</dbReference>
<dbReference type="EMBL" id="SGJB01000015">
    <property type="protein sequence ID" value="TQQ84175.1"/>
    <property type="molecule type" value="Genomic_DNA"/>
</dbReference>
<keyword evidence="2 6" id="KW-0812">Transmembrane</keyword>
<evidence type="ECO:0000256" key="1">
    <source>
        <dbReference type="ARBA" id="ARBA00004141"/>
    </source>
</evidence>
<dbReference type="Gene3D" id="3.40.1710.10">
    <property type="entry name" value="abc type-2 transporter like domain"/>
    <property type="match status" value="1"/>
</dbReference>
<keyword evidence="5" id="KW-0175">Coiled coil</keyword>
<dbReference type="NCBIfam" id="TIGR03061">
    <property type="entry name" value="pip_yhgE_Nterm"/>
    <property type="match status" value="1"/>
</dbReference>
<dbReference type="InterPro" id="IPR051328">
    <property type="entry name" value="T7SS_ABC-Transporter"/>
</dbReference>